<evidence type="ECO:0000256" key="15">
    <source>
        <dbReference type="ARBA" id="ARBA00023141"/>
    </source>
</evidence>
<dbReference type="FunFam" id="3.40.50.1970:FF:000007">
    <property type="entry name" value="Pentafunctional AROM polypeptide"/>
    <property type="match status" value="1"/>
</dbReference>
<keyword evidence="10 21" id="KW-0547">Nucleotide-binding</keyword>
<reference evidence="24 25" key="1">
    <citation type="submission" date="2012-05" db="EMBL/GenBank/DDBJ databases">
        <authorList>
            <person name="Harkins D.M."/>
            <person name="Madupu R."/>
            <person name="Durkin A.S."/>
            <person name="Torralba M."/>
            <person name="Methe B."/>
            <person name="Sutton G.G."/>
            <person name="Nelson K.E."/>
        </authorList>
    </citation>
    <scope>NUCLEOTIDE SEQUENCE [LARGE SCALE GENOMIC DNA]</scope>
    <source>
        <strain evidence="24 25">F0490</strain>
    </source>
</reference>
<accession>J1HNW9</accession>
<dbReference type="EC" id="2.7.1.71" evidence="20"/>
<protein>
    <recommendedName>
        <fullName evidence="20 21">Multifunctional fusion protein</fullName>
    </recommendedName>
    <domain>
        <recommendedName>
            <fullName evidence="20">Shikimate kinase</fullName>
            <shortName evidence="20">SK</shortName>
            <ecNumber evidence="20">2.7.1.71</ecNumber>
        </recommendedName>
    </domain>
    <domain>
        <recommendedName>
            <fullName evidence="21">3-dehydroquinate synthase</fullName>
            <shortName evidence="21">DHQS</shortName>
            <ecNumber evidence="21">4.2.3.4</ecNumber>
        </recommendedName>
    </domain>
</protein>
<keyword evidence="17" id="KW-0511">Multifunctional enzyme</keyword>
<evidence type="ECO:0000313" key="25">
    <source>
        <dbReference type="Proteomes" id="UP000004578"/>
    </source>
</evidence>
<dbReference type="Gene3D" id="1.20.1090.10">
    <property type="entry name" value="Dehydroquinate synthase-like - alpha domain"/>
    <property type="match status" value="1"/>
</dbReference>
<keyword evidence="25" id="KW-1185">Reference proteome</keyword>
<evidence type="ECO:0000256" key="7">
    <source>
        <dbReference type="ARBA" id="ARBA00022605"/>
    </source>
</evidence>
<dbReference type="EMBL" id="AKFS01000077">
    <property type="protein sequence ID" value="EJF47700.1"/>
    <property type="molecule type" value="Genomic_DNA"/>
</dbReference>
<comment type="pathway">
    <text evidence="5 20">Metabolic intermediate biosynthesis; chorismate biosynthesis; chorismate from D-erythrose 4-phosphate and phosphoenolpyruvate: step 5/7.</text>
</comment>
<organism evidence="24 25">
    <name type="scientific">Schaalia georgiae F0490</name>
    <dbReference type="NCBI Taxonomy" id="1125717"/>
    <lineage>
        <taxon>Bacteria</taxon>
        <taxon>Bacillati</taxon>
        <taxon>Actinomycetota</taxon>
        <taxon>Actinomycetes</taxon>
        <taxon>Actinomycetales</taxon>
        <taxon>Actinomycetaceae</taxon>
        <taxon>Schaalia</taxon>
    </lineage>
</organism>
<evidence type="ECO:0000256" key="20">
    <source>
        <dbReference type="HAMAP-Rule" id="MF_00109"/>
    </source>
</evidence>
<dbReference type="GO" id="GO:0000287">
    <property type="term" value="F:magnesium ion binding"/>
    <property type="evidence" value="ECO:0007669"/>
    <property type="project" value="UniProtKB-UniRule"/>
</dbReference>
<comment type="pathway">
    <text evidence="4 21">Metabolic intermediate biosynthesis; chorismate biosynthesis; chorismate from D-erythrose 4-phosphate and phosphoenolpyruvate: step 2/7.</text>
</comment>
<keyword evidence="12 21" id="KW-0862">Zinc</keyword>
<evidence type="ECO:0000256" key="17">
    <source>
        <dbReference type="ARBA" id="ARBA00023268"/>
    </source>
</evidence>
<keyword evidence="8 20" id="KW-0808">Transferase</keyword>
<comment type="function">
    <text evidence="21">Catalyzes the conversion of 3-deoxy-D-arabino-heptulosonate 7-phosphate (DAHP) to dehydroquinate (DHQ).</text>
</comment>
<comment type="cofactor">
    <cofactor evidence="20">
        <name>Mg(2+)</name>
        <dbReference type="ChEBI" id="CHEBI:18420"/>
    </cofactor>
    <text evidence="20">Binds 1 Mg(2+) ion per subunit.</text>
</comment>
<feature type="binding site" evidence="20">
    <location>
        <begin position="16"/>
        <end position="21"/>
    </location>
    <ligand>
        <name>ATP</name>
        <dbReference type="ChEBI" id="CHEBI:30616"/>
    </ligand>
</feature>
<dbReference type="RefSeq" id="WP_005868622.1">
    <property type="nucleotide sequence ID" value="NZ_AKFS01000077.1"/>
</dbReference>
<evidence type="ECO:0000256" key="11">
    <source>
        <dbReference type="ARBA" id="ARBA00022777"/>
    </source>
</evidence>
<dbReference type="InterPro" id="IPR050071">
    <property type="entry name" value="Dehydroquinate_synthase"/>
</dbReference>
<evidence type="ECO:0000256" key="16">
    <source>
        <dbReference type="ARBA" id="ARBA00023239"/>
    </source>
</evidence>
<comment type="cofactor">
    <cofactor evidence="3">
        <name>Zn(2+)</name>
        <dbReference type="ChEBI" id="CHEBI:29105"/>
    </cofactor>
</comment>
<dbReference type="PANTHER" id="PTHR43622">
    <property type="entry name" value="3-DEHYDROQUINATE SYNTHASE"/>
    <property type="match status" value="1"/>
</dbReference>
<dbReference type="PROSITE" id="PS01128">
    <property type="entry name" value="SHIKIMATE_KINASE"/>
    <property type="match status" value="1"/>
</dbReference>
<feature type="domain" description="3-dehydroquinate synthase C-terminal" evidence="23">
    <location>
        <begin position="352"/>
        <end position="495"/>
    </location>
</feature>
<dbReference type="InterPro" id="IPR000623">
    <property type="entry name" value="Shikimate_kinase/TSH1"/>
</dbReference>
<evidence type="ECO:0000256" key="1">
    <source>
        <dbReference type="ARBA" id="ARBA00001393"/>
    </source>
</evidence>
<proteinExistence type="inferred from homology"/>
<feature type="binding site" evidence="21">
    <location>
        <position position="313"/>
    </location>
    <ligand>
        <name>NAD(+)</name>
        <dbReference type="ChEBI" id="CHEBI:57540"/>
    </ligand>
</feature>
<dbReference type="Gene3D" id="3.40.50.1970">
    <property type="match status" value="1"/>
</dbReference>
<feature type="binding site" evidence="21">
    <location>
        <position position="419"/>
    </location>
    <ligand>
        <name>Zn(2+)</name>
        <dbReference type="ChEBI" id="CHEBI:29105"/>
    </ligand>
</feature>
<dbReference type="GO" id="GO:0004765">
    <property type="term" value="F:shikimate kinase activity"/>
    <property type="evidence" value="ECO:0007669"/>
    <property type="project" value="UniProtKB-UniRule"/>
</dbReference>
<evidence type="ECO:0000259" key="22">
    <source>
        <dbReference type="Pfam" id="PF01761"/>
    </source>
</evidence>
<sequence>MSQRLTLPVVLVGMPGSGKSRVGRGLAKALGVPHVDTDALIEEEEGATASTIFAEQGEVAFREKEARAVERALGMRAVVSLGGGAVVTARVRELLRGVSVVHIDVDHEELVRRTAGKGHRPLLRVDPEGALALLRHQRDRLYEEVASVRVHSDARPVQRVIDQIAAMIDMGAAPRVVEVGGADPSRVVIGRDLASGHVAAGFDALAQKVLLVHARPVAARAHALAEDLRERGYEVETASHPDAEEGKRLEVVASLWDTAGRMRLGRKDAVVAMGGGATTDMAGFVAATWLRGVRLVNVPTTLLAMVDAAVGGKTGINTAQGKNLVGSFHSASRVVCDLAALDTLGAHDLAAGMAEVVKCGFIRDTRILCLVSEAPAQELADPASPLLAELVRRSIAVKAEVVGADPRESGLREILNYGHTLAHAIERTQGYTWRHGDAVAVGCVFAAHLARARGMLDEAEAAEHEELFGKAGLPTRFDGAPLDQLVAAMRSDKKVRRGVLRFVLLDGIGNPQVHVVEPGELEAAARSTGIPL</sequence>
<evidence type="ECO:0000256" key="18">
    <source>
        <dbReference type="ARBA" id="ARBA00023285"/>
    </source>
</evidence>
<evidence type="ECO:0000256" key="12">
    <source>
        <dbReference type="ARBA" id="ARBA00022833"/>
    </source>
</evidence>
<keyword evidence="14 21" id="KW-0520">NAD</keyword>
<evidence type="ECO:0000256" key="9">
    <source>
        <dbReference type="ARBA" id="ARBA00022723"/>
    </source>
</evidence>
<evidence type="ECO:0000256" key="19">
    <source>
        <dbReference type="ARBA" id="ARBA00048567"/>
    </source>
</evidence>
<keyword evidence="13 20" id="KW-0067">ATP-binding</keyword>
<dbReference type="GO" id="GO:0003856">
    <property type="term" value="F:3-dehydroquinate synthase activity"/>
    <property type="evidence" value="ECO:0007669"/>
    <property type="project" value="UniProtKB-UniRule"/>
</dbReference>
<evidence type="ECO:0000256" key="13">
    <source>
        <dbReference type="ARBA" id="ARBA00022840"/>
    </source>
</evidence>
<comment type="cofactor">
    <cofactor evidence="2 21">
        <name>NAD(+)</name>
        <dbReference type="ChEBI" id="CHEBI:57540"/>
    </cofactor>
</comment>
<comment type="caution">
    <text evidence="24">The sequence shown here is derived from an EMBL/GenBank/DDBJ whole genome shotgun (WGS) entry which is preliminary data.</text>
</comment>
<comment type="similarity">
    <text evidence="21">Belongs to the sugar phosphate cyclases superfamily. Dehydroquinate synthase family.</text>
</comment>
<comment type="function">
    <text evidence="20">Catalyzes the specific phosphorylation of the 3-hydroxyl group of shikimic acid using ATP as a cosubstrate.</text>
</comment>
<comment type="catalytic activity">
    <reaction evidence="1 21">
        <text>7-phospho-2-dehydro-3-deoxy-D-arabino-heptonate = 3-dehydroquinate + phosphate</text>
        <dbReference type="Rhea" id="RHEA:21968"/>
        <dbReference type="ChEBI" id="CHEBI:32364"/>
        <dbReference type="ChEBI" id="CHEBI:43474"/>
        <dbReference type="ChEBI" id="CHEBI:58394"/>
        <dbReference type="EC" id="4.2.3.4"/>
    </reaction>
</comment>
<feature type="binding site" evidence="20">
    <location>
        <position position="83"/>
    </location>
    <ligand>
        <name>substrate</name>
    </ligand>
</feature>
<feature type="binding site" evidence="21">
    <location>
        <begin position="300"/>
        <end position="301"/>
    </location>
    <ligand>
        <name>NAD(+)</name>
        <dbReference type="ChEBI" id="CHEBI:57540"/>
    </ligand>
</feature>
<dbReference type="InterPro" id="IPR056179">
    <property type="entry name" value="DHQS_C"/>
</dbReference>
<dbReference type="InterPro" id="IPR023000">
    <property type="entry name" value="Shikimate_kinase_CS"/>
</dbReference>
<gene>
    <name evidence="21 24" type="primary">aroB</name>
    <name evidence="20" type="synonym">aroK</name>
    <name evidence="24" type="ORF">HMPREF1317_0186</name>
</gene>
<keyword evidence="9 21" id="KW-0479">Metal-binding</keyword>
<evidence type="ECO:0000256" key="10">
    <source>
        <dbReference type="ARBA" id="ARBA00022741"/>
    </source>
</evidence>
<dbReference type="GO" id="GO:0008652">
    <property type="term" value="P:amino acid biosynthetic process"/>
    <property type="evidence" value="ECO:0007669"/>
    <property type="project" value="UniProtKB-KW"/>
</dbReference>
<dbReference type="GO" id="GO:0009073">
    <property type="term" value="P:aromatic amino acid family biosynthetic process"/>
    <property type="evidence" value="ECO:0007669"/>
    <property type="project" value="UniProtKB-KW"/>
</dbReference>
<dbReference type="PRINTS" id="PR01100">
    <property type="entry name" value="SHIKIMTKNASE"/>
</dbReference>
<dbReference type="PANTHER" id="PTHR43622:SF7">
    <property type="entry name" value="3-DEHYDROQUINATE SYNTHASE, CHLOROPLASTIC"/>
    <property type="match status" value="1"/>
</dbReference>
<feature type="binding site" evidence="20">
    <location>
        <position position="38"/>
    </location>
    <ligand>
        <name>substrate</name>
    </ligand>
</feature>
<dbReference type="Pfam" id="PF01202">
    <property type="entry name" value="SKI"/>
    <property type="match status" value="1"/>
</dbReference>
<dbReference type="InterPro" id="IPR030960">
    <property type="entry name" value="DHQS/DOIS_N"/>
</dbReference>
<evidence type="ECO:0000313" key="24">
    <source>
        <dbReference type="EMBL" id="EJF47700.1"/>
    </source>
</evidence>
<evidence type="ECO:0000256" key="6">
    <source>
        <dbReference type="ARBA" id="ARBA00022490"/>
    </source>
</evidence>
<dbReference type="PATRIC" id="fig|1125717.3.peg.524"/>
<feature type="binding site" evidence="20">
    <location>
        <position position="155"/>
    </location>
    <ligand>
        <name>ATP</name>
        <dbReference type="ChEBI" id="CHEBI:30616"/>
    </ligand>
</feature>
<dbReference type="HAMAP" id="MF_00109">
    <property type="entry name" value="Shikimate_kinase"/>
    <property type="match status" value="1"/>
</dbReference>
<feature type="domain" description="3-dehydroquinate synthase N-terminal" evidence="22">
    <location>
        <begin position="241"/>
        <end position="349"/>
    </location>
</feature>
<keyword evidence="7 21" id="KW-0028">Amino-acid biosynthesis</keyword>
<feature type="binding site" evidence="21">
    <location>
        <position position="355"/>
    </location>
    <ligand>
        <name>Zn(2+)</name>
        <dbReference type="ChEBI" id="CHEBI:29105"/>
    </ligand>
</feature>
<dbReference type="GO" id="GO:0009423">
    <property type="term" value="P:chorismate biosynthetic process"/>
    <property type="evidence" value="ECO:0007669"/>
    <property type="project" value="UniProtKB-UniRule"/>
</dbReference>
<dbReference type="AlphaFoldDB" id="J1HNW9"/>
<keyword evidence="11 20" id="KW-0418">Kinase</keyword>
<dbReference type="InterPro" id="IPR027417">
    <property type="entry name" value="P-loop_NTPase"/>
</dbReference>
<dbReference type="Gene3D" id="3.40.50.300">
    <property type="entry name" value="P-loop containing nucleotide triphosphate hydrolases"/>
    <property type="match status" value="1"/>
</dbReference>
<dbReference type="EC" id="4.2.3.4" evidence="21"/>
<dbReference type="Pfam" id="PF01761">
    <property type="entry name" value="DHQ_synthase"/>
    <property type="match status" value="1"/>
</dbReference>
<evidence type="ECO:0000256" key="8">
    <source>
        <dbReference type="ARBA" id="ARBA00022679"/>
    </source>
</evidence>
<evidence type="ECO:0000256" key="3">
    <source>
        <dbReference type="ARBA" id="ARBA00001947"/>
    </source>
</evidence>
<keyword evidence="16 21" id="KW-0456">Lyase</keyword>
<feature type="binding site" evidence="20">
    <location>
        <position position="20"/>
    </location>
    <ligand>
        <name>Mg(2+)</name>
        <dbReference type="ChEBI" id="CHEBI:18420"/>
    </ligand>
</feature>
<comment type="subcellular location">
    <subcellularLocation>
        <location evidence="21">Cytoplasm</location>
    </subcellularLocation>
</comment>
<evidence type="ECO:0000256" key="5">
    <source>
        <dbReference type="ARBA" id="ARBA00004842"/>
    </source>
</evidence>
<dbReference type="InterPro" id="IPR031322">
    <property type="entry name" value="Shikimate/glucono_kinase"/>
</dbReference>
<evidence type="ECO:0000256" key="21">
    <source>
        <dbReference type="HAMAP-Rule" id="MF_00110"/>
    </source>
</evidence>
<dbReference type="CDD" id="cd08195">
    <property type="entry name" value="DHQS"/>
    <property type="match status" value="1"/>
</dbReference>
<dbReference type="NCBIfam" id="TIGR01357">
    <property type="entry name" value="aroB"/>
    <property type="match status" value="1"/>
</dbReference>
<keyword evidence="6 21" id="KW-0963">Cytoplasm</keyword>
<comment type="subunit">
    <text evidence="20">Monomer.</text>
</comment>
<name>J1HNW9_9ACTO</name>
<comment type="caution">
    <text evidence="21">Lacks conserved residue(s) required for the propagation of feature annotation.</text>
</comment>
<dbReference type="SUPFAM" id="SSF56796">
    <property type="entry name" value="Dehydroquinate synthase-like"/>
    <property type="match status" value="1"/>
</dbReference>
<feature type="binding site" evidence="21">
    <location>
        <begin position="276"/>
        <end position="280"/>
    </location>
    <ligand>
        <name>NAD(+)</name>
        <dbReference type="ChEBI" id="CHEBI:57540"/>
    </ligand>
</feature>
<dbReference type="Pfam" id="PF24621">
    <property type="entry name" value="DHQS_C"/>
    <property type="match status" value="1"/>
</dbReference>
<dbReference type="HAMAP" id="MF_00110">
    <property type="entry name" value="DHQ_synthase"/>
    <property type="match status" value="1"/>
</dbReference>
<feature type="binding site" evidence="21">
    <location>
        <begin position="242"/>
        <end position="247"/>
    </location>
    <ligand>
        <name>NAD(+)</name>
        <dbReference type="ChEBI" id="CHEBI:57540"/>
    </ligand>
</feature>
<feature type="binding site" evidence="21">
    <location>
        <position position="435"/>
    </location>
    <ligand>
        <name>Zn(2+)</name>
        <dbReference type="ChEBI" id="CHEBI:29105"/>
    </ligand>
</feature>
<dbReference type="GO" id="GO:0005524">
    <property type="term" value="F:ATP binding"/>
    <property type="evidence" value="ECO:0007669"/>
    <property type="project" value="UniProtKB-UniRule"/>
</dbReference>
<keyword evidence="20" id="KW-0460">Magnesium</keyword>
<dbReference type="CDD" id="cd00464">
    <property type="entry name" value="SK"/>
    <property type="match status" value="1"/>
</dbReference>
<dbReference type="Proteomes" id="UP000004578">
    <property type="component" value="Unassembled WGS sequence"/>
</dbReference>
<comment type="similarity">
    <text evidence="20">Belongs to the shikimate kinase family.</text>
</comment>
<feature type="binding site" evidence="20">
    <location>
        <position position="62"/>
    </location>
    <ligand>
        <name>substrate</name>
    </ligand>
</feature>
<comment type="cofactor">
    <cofactor evidence="21">
        <name>Co(2+)</name>
        <dbReference type="ChEBI" id="CHEBI:48828"/>
    </cofactor>
    <cofactor evidence="21">
        <name>Zn(2+)</name>
        <dbReference type="ChEBI" id="CHEBI:29105"/>
    </cofactor>
    <text evidence="21">Binds 1 divalent metal cation per subunit. Can use either Co(2+) or Zn(2+).</text>
</comment>
<feature type="binding site" evidence="21">
    <location>
        <position position="322"/>
    </location>
    <ligand>
        <name>NAD(+)</name>
        <dbReference type="ChEBI" id="CHEBI:57540"/>
    </ligand>
</feature>
<comment type="catalytic activity">
    <reaction evidence="19 20">
        <text>shikimate + ATP = 3-phosphoshikimate + ADP + H(+)</text>
        <dbReference type="Rhea" id="RHEA:13121"/>
        <dbReference type="ChEBI" id="CHEBI:15378"/>
        <dbReference type="ChEBI" id="CHEBI:30616"/>
        <dbReference type="ChEBI" id="CHEBI:36208"/>
        <dbReference type="ChEBI" id="CHEBI:145989"/>
        <dbReference type="ChEBI" id="CHEBI:456216"/>
        <dbReference type="EC" id="2.7.1.71"/>
    </reaction>
</comment>
<feature type="binding site" evidence="20">
    <location>
        <position position="138"/>
    </location>
    <ligand>
        <name>substrate</name>
    </ligand>
</feature>
<evidence type="ECO:0000256" key="14">
    <source>
        <dbReference type="ARBA" id="ARBA00023027"/>
    </source>
</evidence>
<evidence type="ECO:0000256" key="2">
    <source>
        <dbReference type="ARBA" id="ARBA00001911"/>
    </source>
</evidence>
<dbReference type="UniPathway" id="UPA00053">
    <property type="reaction ID" value="UER00085"/>
</dbReference>
<keyword evidence="15 21" id="KW-0057">Aromatic amino acid biosynthesis</keyword>
<dbReference type="InterPro" id="IPR016037">
    <property type="entry name" value="DHQ_synth_AroB"/>
</dbReference>
<evidence type="ECO:0000259" key="23">
    <source>
        <dbReference type="Pfam" id="PF24621"/>
    </source>
</evidence>
<keyword evidence="18 21" id="KW-0170">Cobalt</keyword>
<dbReference type="SUPFAM" id="SSF52540">
    <property type="entry name" value="P-loop containing nucleoside triphosphate hydrolases"/>
    <property type="match status" value="1"/>
</dbReference>
<evidence type="ECO:0000256" key="4">
    <source>
        <dbReference type="ARBA" id="ARBA00004661"/>
    </source>
</evidence>
<dbReference type="GO" id="GO:0005737">
    <property type="term" value="C:cytoplasm"/>
    <property type="evidence" value="ECO:0007669"/>
    <property type="project" value="UniProtKB-SubCell"/>
</dbReference>
<feature type="binding site" evidence="20">
    <location>
        <position position="120"/>
    </location>
    <ligand>
        <name>ATP</name>
        <dbReference type="ChEBI" id="CHEBI:30616"/>
    </ligand>
</feature>